<evidence type="ECO:0000313" key="16">
    <source>
        <dbReference type="Proteomes" id="UP000293562"/>
    </source>
</evidence>
<dbReference type="PROSITE" id="PS50052">
    <property type="entry name" value="GUANYLATE_KINASE_2"/>
    <property type="match status" value="1"/>
</dbReference>
<dbReference type="EMBL" id="SHKN01000002">
    <property type="protein sequence ID" value="RZT93452.1"/>
    <property type="molecule type" value="Genomic_DNA"/>
</dbReference>
<dbReference type="Pfam" id="PF00625">
    <property type="entry name" value="Guanylate_kin"/>
    <property type="match status" value="1"/>
</dbReference>
<dbReference type="PANTHER" id="PTHR23117">
    <property type="entry name" value="GUANYLATE KINASE-RELATED"/>
    <property type="match status" value="1"/>
</dbReference>
<dbReference type="Proteomes" id="UP000293562">
    <property type="component" value="Unassembled WGS sequence"/>
</dbReference>
<reference evidence="15 16" key="1">
    <citation type="submission" date="2019-02" db="EMBL/GenBank/DDBJ databases">
        <title>Genomic Encyclopedia of Type Strains, Phase IV (KMG-IV): sequencing the most valuable type-strain genomes for metagenomic binning, comparative biology and taxonomic classification.</title>
        <authorList>
            <person name="Goeker M."/>
        </authorList>
    </citation>
    <scope>NUCLEOTIDE SEQUENCE [LARGE SCALE GENOMIC DNA]</scope>
    <source>
        <strain evidence="15 16">DSM 28825</strain>
    </source>
</reference>
<keyword evidence="8 13" id="KW-0547">Nucleotide-binding</keyword>
<gene>
    <name evidence="13" type="primary">gmk</name>
    <name evidence="15" type="ORF">EV201_2614</name>
</gene>
<keyword evidence="7 13" id="KW-0808">Transferase</keyword>
<dbReference type="InterPro" id="IPR017665">
    <property type="entry name" value="Guanylate_kinase"/>
</dbReference>
<dbReference type="InterPro" id="IPR008145">
    <property type="entry name" value="GK/Ca_channel_bsu"/>
</dbReference>
<evidence type="ECO:0000256" key="5">
    <source>
        <dbReference type="ARBA" id="ARBA00016296"/>
    </source>
</evidence>
<keyword evidence="10 13" id="KW-0067">ATP-binding</keyword>
<evidence type="ECO:0000256" key="12">
    <source>
        <dbReference type="ARBA" id="ARBA00048594"/>
    </source>
</evidence>
<keyword evidence="6 13" id="KW-0963">Cytoplasm</keyword>
<comment type="function">
    <text evidence="1 13">Essential for recycling GMP and indirectly, cGMP.</text>
</comment>
<evidence type="ECO:0000256" key="2">
    <source>
        <dbReference type="ARBA" id="ARBA00004496"/>
    </source>
</evidence>
<evidence type="ECO:0000256" key="1">
    <source>
        <dbReference type="ARBA" id="ARBA00003531"/>
    </source>
</evidence>
<dbReference type="SMART" id="SM00072">
    <property type="entry name" value="GuKc"/>
    <property type="match status" value="1"/>
</dbReference>
<keyword evidence="9 13" id="KW-0418">Kinase</keyword>
<feature type="domain" description="Guanylate kinase-like" evidence="14">
    <location>
        <begin position="3"/>
        <end position="183"/>
    </location>
</feature>
<dbReference type="GO" id="GO:0005829">
    <property type="term" value="C:cytosol"/>
    <property type="evidence" value="ECO:0007669"/>
    <property type="project" value="TreeGrafter"/>
</dbReference>
<dbReference type="EC" id="2.7.4.8" evidence="4 13"/>
<evidence type="ECO:0000256" key="6">
    <source>
        <dbReference type="ARBA" id="ARBA00022490"/>
    </source>
</evidence>
<dbReference type="CDD" id="cd00071">
    <property type="entry name" value="GMPK"/>
    <property type="match status" value="1"/>
</dbReference>
<accession>A0A4Q7VEB1</accession>
<dbReference type="PANTHER" id="PTHR23117:SF13">
    <property type="entry name" value="GUANYLATE KINASE"/>
    <property type="match status" value="1"/>
</dbReference>
<dbReference type="GO" id="GO:0005524">
    <property type="term" value="F:ATP binding"/>
    <property type="evidence" value="ECO:0007669"/>
    <property type="project" value="UniProtKB-UniRule"/>
</dbReference>
<comment type="subcellular location">
    <subcellularLocation>
        <location evidence="2 13">Cytoplasm</location>
    </subcellularLocation>
</comment>
<comment type="catalytic activity">
    <reaction evidence="12 13">
        <text>GMP + ATP = GDP + ADP</text>
        <dbReference type="Rhea" id="RHEA:20780"/>
        <dbReference type="ChEBI" id="CHEBI:30616"/>
        <dbReference type="ChEBI" id="CHEBI:58115"/>
        <dbReference type="ChEBI" id="CHEBI:58189"/>
        <dbReference type="ChEBI" id="CHEBI:456216"/>
        <dbReference type="EC" id="2.7.4.8"/>
    </reaction>
</comment>
<name>A0A4Q7VEB1_9BACT</name>
<dbReference type="OrthoDB" id="9808150at2"/>
<comment type="similarity">
    <text evidence="3 13">Belongs to the guanylate kinase family.</text>
</comment>
<evidence type="ECO:0000256" key="13">
    <source>
        <dbReference type="HAMAP-Rule" id="MF_00328"/>
    </source>
</evidence>
<keyword evidence="16" id="KW-1185">Reference proteome</keyword>
<dbReference type="NCBIfam" id="TIGR03263">
    <property type="entry name" value="guanyl_kin"/>
    <property type="match status" value="1"/>
</dbReference>
<evidence type="ECO:0000256" key="11">
    <source>
        <dbReference type="ARBA" id="ARBA00030128"/>
    </source>
</evidence>
<organism evidence="15 16">
    <name type="scientific">Ancylomarina subtilis</name>
    <dbReference type="NCBI Taxonomy" id="1639035"/>
    <lineage>
        <taxon>Bacteria</taxon>
        <taxon>Pseudomonadati</taxon>
        <taxon>Bacteroidota</taxon>
        <taxon>Bacteroidia</taxon>
        <taxon>Marinilabiliales</taxon>
        <taxon>Marinifilaceae</taxon>
        <taxon>Ancylomarina</taxon>
    </lineage>
</organism>
<evidence type="ECO:0000256" key="4">
    <source>
        <dbReference type="ARBA" id="ARBA00012961"/>
    </source>
</evidence>
<evidence type="ECO:0000256" key="3">
    <source>
        <dbReference type="ARBA" id="ARBA00005790"/>
    </source>
</evidence>
<dbReference type="Gene3D" id="3.30.63.10">
    <property type="entry name" value="Guanylate Kinase phosphate binding domain"/>
    <property type="match status" value="1"/>
</dbReference>
<feature type="binding site" evidence="13">
    <location>
        <begin position="10"/>
        <end position="17"/>
    </location>
    <ligand>
        <name>ATP</name>
        <dbReference type="ChEBI" id="CHEBI:30616"/>
    </ligand>
</feature>
<dbReference type="InterPro" id="IPR008144">
    <property type="entry name" value="Guanylate_kin-like_dom"/>
</dbReference>
<dbReference type="GO" id="GO:0004385">
    <property type="term" value="F:GMP kinase activity"/>
    <property type="evidence" value="ECO:0007669"/>
    <property type="project" value="UniProtKB-UniRule"/>
</dbReference>
<sequence>MSGKLLIFSAPSGAGKTTIVKHLLTQNFNLEFSISATNRPMRPNEVDGKDYHFLSTEDFQAKIANDEFLEWEEVYKGCFYGTLKSEVDRITANGNNVIFDVDVVGGLNIKKYYEDRALAVFIQPPSVEELENRLRGRSTDSEEVIRNRVDKFIYELSFANRFDTIIINDKLEDAFIEAEETLKKFLR</sequence>
<evidence type="ECO:0000256" key="7">
    <source>
        <dbReference type="ARBA" id="ARBA00022679"/>
    </source>
</evidence>
<evidence type="ECO:0000256" key="9">
    <source>
        <dbReference type="ARBA" id="ARBA00022777"/>
    </source>
</evidence>
<dbReference type="Gene3D" id="3.40.50.300">
    <property type="entry name" value="P-loop containing nucleotide triphosphate hydrolases"/>
    <property type="match status" value="1"/>
</dbReference>
<dbReference type="AlphaFoldDB" id="A0A4Q7VEB1"/>
<protein>
    <recommendedName>
        <fullName evidence="5 13">Guanylate kinase</fullName>
        <ecNumber evidence="4 13">2.7.4.8</ecNumber>
    </recommendedName>
    <alternativeName>
        <fullName evidence="11 13">GMP kinase</fullName>
    </alternativeName>
</protein>
<dbReference type="HAMAP" id="MF_00328">
    <property type="entry name" value="Guanylate_kinase"/>
    <property type="match status" value="1"/>
</dbReference>
<evidence type="ECO:0000313" key="15">
    <source>
        <dbReference type="EMBL" id="RZT93452.1"/>
    </source>
</evidence>
<proteinExistence type="inferred from homology"/>
<dbReference type="FunFam" id="3.30.63.10:FF:000005">
    <property type="entry name" value="Guanylate kinase"/>
    <property type="match status" value="1"/>
</dbReference>
<evidence type="ECO:0000259" key="14">
    <source>
        <dbReference type="PROSITE" id="PS50052"/>
    </source>
</evidence>
<dbReference type="RefSeq" id="WP_130308007.1">
    <property type="nucleotide sequence ID" value="NZ_SHKN01000002.1"/>
</dbReference>
<dbReference type="InterPro" id="IPR027417">
    <property type="entry name" value="P-loop_NTPase"/>
</dbReference>
<dbReference type="SUPFAM" id="SSF52540">
    <property type="entry name" value="P-loop containing nucleoside triphosphate hydrolases"/>
    <property type="match status" value="1"/>
</dbReference>
<comment type="caution">
    <text evidence="15">The sequence shown here is derived from an EMBL/GenBank/DDBJ whole genome shotgun (WGS) entry which is preliminary data.</text>
</comment>
<evidence type="ECO:0000256" key="8">
    <source>
        <dbReference type="ARBA" id="ARBA00022741"/>
    </source>
</evidence>
<evidence type="ECO:0000256" key="10">
    <source>
        <dbReference type="ARBA" id="ARBA00022840"/>
    </source>
</evidence>